<reference evidence="2 3" key="1">
    <citation type="journal article" date="2024" name="Front. Microbiol.">
        <title>Novel thermophilic genera Geochorda gen. nov. and Carboxydochorda gen. nov. from the deep terrestrial subsurface reveal the ecophysiological diversity in the class Limnochordia.</title>
        <authorList>
            <person name="Karnachuk O.V."/>
            <person name="Lukina A.P."/>
            <person name="Avakyan M.R."/>
            <person name="Kadnikov V.V."/>
            <person name="Begmatov S."/>
            <person name="Beletsky A.V."/>
            <person name="Vlasova K.G."/>
            <person name="Novikov A.A."/>
            <person name="Shcherbakova V.A."/>
            <person name="Mardanov A.V."/>
            <person name="Ravin N.V."/>
        </authorList>
    </citation>
    <scope>NUCLEOTIDE SEQUENCE [LARGE SCALE GENOMIC DNA]</scope>
    <source>
        <strain evidence="2 3">L945</strain>
    </source>
</reference>
<evidence type="ECO:0000313" key="2">
    <source>
        <dbReference type="EMBL" id="WRP16864.1"/>
    </source>
</evidence>
<dbReference type="InterPro" id="IPR052930">
    <property type="entry name" value="TA_antitoxin_MntA"/>
</dbReference>
<accession>A0ABZ1BVR2</accession>
<dbReference type="Gene3D" id="3.30.460.10">
    <property type="entry name" value="Beta Polymerase, domain 2"/>
    <property type="match status" value="1"/>
</dbReference>
<protein>
    <submittedName>
        <fullName evidence="2">Nucleotidyltransferase domain-containing protein</fullName>
    </submittedName>
</protein>
<dbReference type="Proteomes" id="UP001332192">
    <property type="component" value="Chromosome"/>
</dbReference>
<evidence type="ECO:0000313" key="3">
    <source>
        <dbReference type="Proteomes" id="UP001332192"/>
    </source>
</evidence>
<keyword evidence="3" id="KW-1185">Reference proteome</keyword>
<dbReference type="EMBL" id="CP141615">
    <property type="protein sequence ID" value="WRP16864.1"/>
    <property type="molecule type" value="Genomic_DNA"/>
</dbReference>
<organism evidence="2 3">
    <name type="scientific">Carboxydichorda subterranea</name>
    <dbReference type="NCBI Taxonomy" id="3109565"/>
    <lineage>
        <taxon>Bacteria</taxon>
        <taxon>Bacillati</taxon>
        <taxon>Bacillota</taxon>
        <taxon>Limnochordia</taxon>
        <taxon>Limnochordales</taxon>
        <taxon>Geochordaceae</taxon>
        <taxon>Carboxydichorda</taxon>
    </lineage>
</organism>
<dbReference type="PIRSF" id="PIRSF020217">
    <property type="entry name" value="UCP020217"/>
    <property type="match status" value="1"/>
</dbReference>
<dbReference type="InterPro" id="IPR041633">
    <property type="entry name" value="Polbeta"/>
</dbReference>
<name>A0ABZ1BVR2_9FIRM</name>
<dbReference type="PANTHER" id="PTHR43852">
    <property type="entry name" value="NUCLEOTIDYLTRANSFERASE"/>
    <property type="match status" value="1"/>
</dbReference>
<dbReference type="Pfam" id="PF18765">
    <property type="entry name" value="Polbeta"/>
    <property type="match status" value="1"/>
</dbReference>
<evidence type="ECO:0000259" key="1">
    <source>
        <dbReference type="Pfam" id="PF18765"/>
    </source>
</evidence>
<dbReference type="CDD" id="cd05403">
    <property type="entry name" value="NT_KNTase_like"/>
    <property type="match status" value="1"/>
</dbReference>
<sequence>MGRTAGELTDEERRAYRRGLLRLSASKQADAKRRAGEALAVAQQCAAILRREFGVRRVWLFGSLARGTFGPGSDVDLAVDAIDEGVFLRALGRLLSLRPDLPVDLVDLRHARAGLRAAVEKEGIPL</sequence>
<dbReference type="InterPro" id="IPR024700">
    <property type="entry name" value="UCP020217"/>
</dbReference>
<dbReference type="InterPro" id="IPR043519">
    <property type="entry name" value="NT_sf"/>
</dbReference>
<gene>
    <name evidence="2" type="ORF">U7230_12340</name>
</gene>
<dbReference type="SUPFAM" id="SSF81301">
    <property type="entry name" value="Nucleotidyltransferase"/>
    <property type="match status" value="1"/>
</dbReference>
<dbReference type="PANTHER" id="PTHR43852:SF2">
    <property type="entry name" value="PROTEIN ADENYLYLTRANSFERASE MNTA"/>
    <property type="match status" value="1"/>
</dbReference>
<proteinExistence type="predicted"/>
<feature type="domain" description="Polymerase beta nucleotidyltransferase" evidence="1">
    <location>
        <begin position="43"/>
        <end position="125"/>
    </location>
</feature>
<dbReference type="RefSeq" id="WP_324716136.1">
    <property type="nucleotide sequence ID" value="NZ_CP141615.1"/>
</dbReference>